<organism evidence="2 3">
    <name type="scientific">Paramicrosporidium saccamoebae</name>
    <dbReference type="NCBI Taxonomy" id="1246581"/>
    <lineage>
        <taxon>Eukaryota</taxon>
        <taxon>Fungi</taxon>
        <taxon>Fungi incertae sedis</taxon>
        <taxon>Cryptomycota</taxon>
        <taxon>Cryptomycota incertae sedis</taxon>
        <taxon>Paramicrosporidium</taxon>
    </lineage>
</organism>
<keyword evidence="1" id="KW-0732">Signal</keyword>
<evidence type="ECO:0000313" key="2">
    <source>
        <dbReference type="EMBL" id="PJF18527.1"/>
    </source>
</evidence>
<name>A0A2H9TLA3_9FUNG</name>
<feature type="signal peptide" evidence="1">
    <location>
        <begin position="1"/>
        <end position="18"/>
    </location>
</feature>
<dbReference type="AlphaFoldDB" id="A0A2H9TLA3"/>
<sequence>MLVTPSLVLCAFFGVSVGELHVHVGTHIQKYSVGTDISPLSLGRSLLLLPLTATVRFEHLTAKEAAILPSPVCSRIDINCWCDCYRDLGVKDYLMNHFSADCVRAIPKNLFAGLRAEDMPMLGEHFLAAMDVAQVTMIKEESRAGLSEKQMMALLKSDMNGLVEAGTNCAALTEKDIRRISDSPTMVKALTANCVKHVGALLAAVGPKIFADTQLFKTTTLSQLIHIPRRYITTSLVQRILDSGAKACVGLTSEALSLIPADKIHRLGKDCWRLATAGRFVPFTISAKIVQKLPDTAWSAVSARFLRTLEIEGRFSHASVKALISNVAKDNIKACVAVEGLIRALQTPAVVALISPECLLKISPKHLGQIKDSRIINAFPAAAIKALHSKQVAAIQPKIFEELSESHIKTLSEGVGCSGLGSEQLTALGQKWRRLSLLSSRCVAKIPLQKVLALSDELIGAFSDQAFSHLHRLEFDEDANIAKMLTLMRPEQIKTLGEAQKDELHLCHNLQMDVSSVLSGNESLHSSKRKSALGPILAAGCLHVLHPLSMATIAQTDVRYLGESFVAAINRPAAISELPESLFATFSQKHVDSFKPTACSGLCSEQLTKLAPSVKLTNTACIERMHPQELVNLFKASRATLPENIATILTSAHLLLMDYSDLAPTDYKYLGKNVPEAQNPCHSISATKVNIDFWKQVDEYCVASLNDLEKVNFAEIKEAVAVGKLALIDKTKAEVLRTNGWVL</sequence>
<accession>A0A2H9TLA3</accession>
<dbReference type="Proteomes" id="UP000240830">
    <property type="component" value="Unassembled WGS sequence"/>
</dbReference>
<evidence type="ECO:0000256" key="1">
    <source>
        <dbReference type="SAM" id="SignalP"/>
    </source>
</evidence>
<gene>
    <name evidence="2" type="ORF">PSACC_01652</name>
</gene>
<feature type="chain" id="PRO_5014158271" evidence="1">
    <location>
        <begin position="19"/>
        <end position="743"/>
    </location>
</feature>
<protein>
    <submittedName>
        <fullName evidence="2">Uncharacterized protein</fullName>
    </submittedName>
</protein>
<dbReference type="EMBL" id="MTSL01000117">
    <property type="protein sequence ID" value="PJF18527.1"/>
    <property type="molecule type" value="Genomic_DNA"/>
</dbReference>
<reference evidence="2 3" key="1">
    <citation type="submission" date="2016-10" db="EMBL/GenBank/DDBJ databases">
        <title>The genome of Paramicrosporidium saccamoebae is the missing link in understanding Cryptomycota and Microsporidia evolution.</title>
        <authorList>
            <person name="Quandt C.A."/>
            <person name="Beaudet D."/>
            <person name="Corsaro D."/>
            <person name="Michel R."/>
            <person name="Corradi N."/>
            <person name="James T."/>
        </authorList>
    </citation>
    <scope>NUCLEOTIDE SEQUENCE [LARGE SCALE GENOMIC DNA]</scope>
    <source>
        <strain evidence="2 3">KSL3</strain>
    </source>
</reference>
<proteinExistence type="predicted"/>
<keyword evidence="3" id="KW-1185">Reference proteome</keyword>
<evidence type="ECO:0000313" key="3">
    <source>
        <dbReference type="Proteomes" id="UP000240830"/>
    </source>
</evidence>
<comment type="caution">
    <text evidence="2">The sequence shown here is derived from an EMBL/GenBank/DDBJ whole genome shotgun (WGS) entry which is preliminary data.</text>
</comment>
<dbReference type="OrthoDB" id="6153212at2759"/>